<dbReference type="GO" id="GO:0016887">
    <property type="term" value="F:ATP hydrolysis activity"/>
    <property type="evidence" value="ECO:0007669"/>
    <property type="project" value="EnsemblFungi"/>
</dbReference>
<dbReference type="InterPro" id="IPR011546">
    <property type="entry name" value="Pept_M41_FtsH_extracell"/>
</dbReference>
<dbReference type="FunFam" id="1.20.58.760:FF:000003">
    <property type="entry name" value="AFG3-like AAA ATPase 2"/>
    <property type="match status" value="1"/>
</dbReference>
<feature type="compositionally biased region" description="Basic and acidic residues" evidence="17">
    <location>
        <begin position="201"/>
        <end position="213"/>
    </location>
</feature>
<evidence type="ECO:0000256" key="6">
    <source>
        <dbReference type="ARBA" id="ARBA00022692"/>
    </source>
</evidence>
<dbReference type="GO" id="GO:0030163">
    <property type="term" value="P:protein catabolic process"/>
    <property type="evidence" value="ECO:0007669"/>
    <property type="project" value="EnsemblFungi"/>
</dbReference>
<evidence type="ECO:0000256" key="1">
    <source>
        <dbReference type="ARBA" id="ARBA00001947"/>
    </source>
</evidence>
<keyword evidence="15" id="KW-0472">Membrane</keyword>
<feature type="domain" description="AAA+ ATPase" evidence="18">
    <location>
        <begin position="448"/>
        <end position="588"/>
    </location>
</feature>
<dbReference type="KEGG" id="tml:GSTUM_00005691001"/>
<dbReference type="CDD" id="cd19501">
    <property type="entry name" value="RecA-like_FtsH"/>
    <property type="match status" value="1"/>
</dbReference>
<keyword evidence="8" id="KW-0547">Nucleotide-binding</keyword>
<evidence type="ECO:0000313" key="19">
    <source>
        <dbReference type="EMBL" id="CAZ82022.1"/>
    </source>
</evidence>
<dbReference type="Gene3D" id="1.20.58.760">
    <property type="entry name" value="Peptidase M41"/>
    <property type="match status" value="1"/>
</dbReference>
<keyword evidence="10" id="KW-0862">Zinc</keyword>
<keyword evidence="13" id="KW-0482">Metalloprotease</keyword>
<dbReference type="GO" id="GO:0097002">
    <property type="term" value="C:mitochondrial inner boundary membrane"/>
    <property type="evidence" value="ECO:0007669"/>
    <property type="project" value="EnsemblFungi"/>
</dbReference>
<dbReference type="Gene3D" id="3.40.50.300">
    <property type="entry name" value="P-loop containing nucleotide triphosphate hydrolases"/>
    <property type="match status" value="1"/>
</dbReference>
<dbReference type="Pfam" id="PF01434">
    <property type="entry name" value="Peptidase_M41"/>
    <property type="match status" value="1"/>
</dbReference>
<dbReference type="PROSITE" id="PS00674">
    <property type="entry name" value="AAA"/>
    <property type="match status" value="1"/>
</dbReference>
<dbReference type="GO" id="GO:0140567">
    <property type="term" value="F:membrane protein dislocase activity"/>
    <property type="evidence" value="ECO:0007669"/>
    <property type="project" value="EnsemblFungi"/>
</dbReference>
<dbReference type="HOGENOM" id="CLU_000688_23_4_1"/>
<keyword evidence="6" id="KW-0812">Transmembrane</keyword>
<dbReference type="FunCoup" id="D5GBL6">
    <property type="interactions" value="651"/>
</dbReference>
<dbReference type="InterPro" id="IPR005936">
    <property type="entry name" value="FtsH"/>
</dbReference>
<evidence type="ECO:0000259" key="18">
    <source>
        <dbReference type="SMART" id="SM00382"/>
    </source>
</evidence>
<keyword evidence="12" id="KW-1133">Transmembrane helix</keyword>
<dbReference type="RefSeq" id="XP_002837831.1">
    <property type="nucleotide sequence ID" value="XM_002837785.1"/>
</dbReference>
<evidence type="ECO:0000256" key="13">
    <source>
        <dbReference type="ARBA" id="ARBA00023049"/>
    </source>
</evidence>
<evidence type="ECO:0000256" key="9">
    <source>
        <dbReference type="ARBA" id="ARBA00022801"/>
    </source>
</evidence>
<organism evidence="19 20">
    <name type="scientific">Tuber melanosporum (strain Mel28)</name>
    <name type="common">Perigord black truffle</name>
    <dbReference type="NCBI Taxonomy" id="656061"/>
    <lineage>
        <taxon>Eukaryota</taxon>
        <taxon>Fungi</taxon>
        <taxon>Dikarya</taxon>
        <taxon>Ascomycota</taxon>
        <taxon>Pezizomycotina</taxon>
        <taxon>Pezizomycetes</taxon>
        <taxon>Pezizales</taxon>
        <taxon>Tuberaceae</taxon>
        <taxon>Tuber</taxon>
    </lineage>
</organism>
<dbReference type="GO" id="GO:0006465">
    <property type="term" value="P:signal peptide processing"/>
    <property type="evidence" value="ECO:0007669"/>
    <property type="project" value="EnsemblFungi"/>
</dbReference>
<keyword evidence="11" id="KW-0067">ATP-binding</keyword>
<dbReference type="Gene3D" id="3.40.1690.20">
    <property type="match status" value="1"/>
</dbReference>
<dbReference type="FunFam" id="1.10.8.60:FF:000019">
    <property type="entry name" value="AFG3-like AAA ATPase 2"/>
    <property type="match status" value="1"/>
</dbReference>
<evidence type="ECO:0000256" key="4">
    <source>
        <dbReference type="ARBA" id="ARBA00010550"/>
    </source>
</evidence>
<dbReference type="Proteomes" id="UP000006911">
    <property type="component" value="Unassembled WGS sequence"/>
</dbReference>
<dbReference type="SUPFAM" id="SSF140990">
    <property type="entry name" value="FtsH protease domain-like"/>
    <property type="match status" value="1"/>
</dbReference>
<evidence type="ECO:0000256" key="15">
    <source>
        <dbReference type="ARBA" id="ARBA00023136"/>
    </source>
</evidence>
<accession>D5GBL6</accession>
<evidence type="ECO:0000256" key="10">
    <source>
        <dbReference type="ARBA" id="ARBA00022833"/>
    </source>
</evidence>
<dbReference type="InParanoid" id="D5GBL6"/>
<evidence type="ECO:0000256" key="16">
    <source>
        <dbReference type="ARBA" id="ARBA00048778"/>
    </source>
</evidence>
<dbReference type="Gene3D" id="1.10.8.60">
    <property type="match status" value="1"/>
</dbReference>
<dbReference type="OMA" id="ARQKGNF"/>
<evidence type="ECO:0000256" key="12">
    <source>
        <dbReference type="ARBA" id="ARBA00022989"/>
    </source>
</evidence>
<evidence type="ECO:0000313" key="20">
    <source>
        <dbReference type="Proteomes" id="UP000006911"/>
    </source>
</evidence>
<comment type="cofactor">
    <cofactor evidence="1">
        <name>Zn(2+)</name>
        <dbReference type="ChEBI" id="CHEBI:29105"/>
    </cofactor>
</comment>
<comment type="subcellular location">
    <subcellularLocation>
        <location evidence="2">Mitochondrion membrane</location>
        <topology evidence="2">Multi-pass membrane protein</topology>
    </subcellularLocation>
</comment>
<evidence type="ECO:0000256" key="11">
    <source>
        <dbReference type="ARBA" id="ARBA00022840"/>
    </source>
</evidence>
<dbReference type="InterPro" id="IPR003593">
    <property type="entry name" value="AAA+_ATPase"/>
</dbReference>
<keyword evidence="5" id="KW-0645">Protease</keyword>
<proteinExistence type="inferred from homology"/>
<protein>
    <submittedName>
        <fullName evidence="19">(Perigord truffle) hypothetical protein</fullName>
    </submittedName>
</protein>
<dbReference type="SMART" id="SM00382">
    <property type="entry name" value="AAA"/>
    <property type="match status" value="1"/>
</dbReference>
<dbReference type="InterPro" id="IPR037219">
    <property type="entry name" value="Peptidase_M41-like"/>
</dbReference>
<dbReference type="EMBL" id="FN430097">
    <property type="protein sequence ID" value="CAZ82022.1"/>
    <property type="molecule type" value="Genomic_DNA"/>
</dbReference>
<dbReference type="GO" id="GO:0030150">
    <property type="term" value="P:protein import into mitochondrial matrix"/>
    <property type="evidence" value="ECO:0007669"/>
    <property type="project" value="EnsemblFungi"/>
</dbReference>
<keyword evidence="20" id="KW-1185">Reference proteome</keyword>
<dbReference type="Pfam" id="PF17862">
    <property type="entry name" value="AAA_lid_3"/>
    <property type="match status" value="1"/>
</dbReference>
<reference evidence="19 20" key="1">
    <citation type="journal article" date="2010" name="Nature">
        <title>Perigord black truffle genome uncovers evolutionary origins and mechanisms of symbiosis.</title>
        <authorList>
            <person name="Martin F."/>
            <person name="Kohler A."/>
            <person name="Murat C."/>
            <person name="Balestrini R."/>
            <person name="Coutinho P.M."/>
            <person name="Jaillon O."/>
            <person name="Montanini B."/>
            <person name="Morin E."/>
            <person name="Noel B."/>
            <person name="Percudani R."/>
            <person name="Porcel B."/>
            <person name="Rubini A."/>
            <person name="Amicucci A."/>
            <person name="Amselem J."/>
            <person name="Anthouard V."/>
            <person name="Arcioni S."/>
            <person name="Artiguenave F."/>
            <person name="Aury J.M."/>
            <person name="Ballario P."/>
            <person name="Bolchi A."/>
            <person name="Brenna A."/>
            <person name="Brun A."/>
            <person name="Buee M."/>
            <person name="Cantarel B."/>
            <person name="Chevalier G."/>
            <person name="Couloux A."/>
            <person name="Da Silva C."/>
            <person name="Denoeud F."/>
            <person name="Duplessis S."/>
            <person name="Ghignone S."/>
            <person name="Hilselberger B."/>
            <person name="Iotti M."/>
            <person name="Marcais B."/>
            <person name="Mello A."/>
            <person name="Miranda M."/>
            <person name="Pacioni G."/>
            <person name="Quesneville H."/>
            <person name="Riccioni C."/>
            <person name="Ruotolo R."/>
            <person name="Splivallo R."/>
            <person name="Stocchi V."/>
            <person name="Tisserant E."/>
            <person name="Viscomi A.R."/>
            <person name="Zambonelli A."/>
            <person name="Zampieri E."/>
            <person name="Henrissat B."/>
            <person name="Lebrun M.H."/>
            <person name="Paolocci F."/>
            <person name="Bonfante P."/>
            <person name="Ottonello S."/>
            <person name="Wincker P."/>
        </authorList>
    </citation>
    <scope>NUCLEOTIDE SEQUENCE [LARGE SCALE GENOMIC DNA]</scope>
    <source>
        <strain evidence="19 20">Mel28</strain>
    </source>
</reference>
<evidence type="ECO:0000256" key="8">
    <source>
        <dbReference type="ARBA" id="ARBA00022741"/>
    </source>
</evidence>
<dbReference type="InterPro" id="IPR050928">
    <property type="entry name" value="ATP-dep_Zn_Metalloprotease"/>
</dbReference>
<dbReference type="Pfam" id="PF06480">
    <property type="entry name" value="FtsH_ext"/>
    <property type="match status" value="1"/>
</dbReference>
<dbReference type="InterPro" id="IPR003960">
    <property type="entry name" value="ATPase_AAA_CS"/>
</dbReference>
<dbReference type="PANTHER" id="PTHR43655:SF2">
    <property type="entry name" value="AFG3 LIKE MATRIX AAA PEPTIDASE SUBUNIT 2, ISOFORM A"/>
    <property type="match status" value="1"/>
</dbReference>
<dbReference type="GO" id="GO:0004222">
    <property type="term" value="F:metalloendopeptidase activity"/>
    <property type="evidence" value="ECO:0007669"/>
    <property type="project" value="InterPro"/>
</dbReference>
<evidence type="ECO:0000256" key="14">
    <source>
        <dbReference type="ARBA" id="ARBA00023128"/>
    </source>
</evidence>
<dbReference type="GO" id="GO:0034982">
    <property type="term" value="P:mitochondrial protein processing"/>
    <property type="evidence" value="ECO:0007669"/>
    <property type="project" value="TreeGrafter"/>
</dbReference>
<dbReference type="GO" id="GO:0004176">
    <property type="term" value="F:ATP-dependent peptidase activity"/>
    <property type="evidence" value="ECO:0007669"/>
    <property type="project" value="InterPro"/>
</dbReference>
<evidence type="ECO:0000256" key="17">
    <source>
        <dbReference type="SAM" id="MobiDB-lite"/>
    </source>
</evidence>
<keyword evidence="9" id="KW-0378">Hydrolase</keyword>
<dbReference type="FunFam" id="3.40.1690.20:FF:000003">
    <property type="entry name" value="Mitochondrial inner membrane AAA protease Yta12, putative"/>
    <property type="match status" value="1"/>
</dbReference>
<evidence type="ECO:0000256" key="5">
    <source>
        <dbReference type="ARBA" id="ARBA00022670"/>
    </source>
</evidence>
<dbReference type="InterPro" id="IPR003959">
    <property type="entry name" value="ATPase_AAA_core"/>
</dbReference>
<feature type="region of interest" description="Disordered" evidence="17">
    <location>
        <begin position="182"/>
        <end position="239"/>
    </location>
</feature>
<dbReference type="NCBIfam" id="TIGR01241">
    <property type="entry name" value="FtsH_fam"/>
    <property type="match status" value="1"/>
</dbReference>
<dbReference type="GO" id="GO:0008270">
    <property type="term" value="F:zinc ion binding"/>
    <property type="evidence" value="ECO:0007669"/>
    <property type="project" value="InterPro"/>
</dbReference>
<keyword evidence="7" id="KW-0479">Metal-binding</keyword>
<dbReference type="MEROPS" id="M41.003"/>
<name>D5GBL6_TUBMM</name>
<keyword evidence="14" id="KW-0496">Mitochondrion</keyword>
<dbReference type="Pfam" id="PF00004">
    <property type="entry name" value="AAA"/>
    <property type="match status" value="1"/>
</dbReference>
<dbReference type="PANTHER" id="PTHR43655">
    <property type="entry name" value="ATP-DEPENDENT PROTEASE"/>
    <property type="match status" value="1"/>
</dbReference>
<gene>
    <name evidence="19" type="ORF">GSTUM_00005691001</name>
</gene>
<dbReference type="SUPFAM" id="SSF52540">
    <property type="entry name" value="P-loop containing nucleoside triphosphate hydrolases"/>
    <property type="match status" value="1"/>
</dbReference>
<evidence type="ECO:0000256" key="2">
    <source>
        <dbReference type="ARBA" id="ARBA00004225"/>
    </source>
</evidence>
<dbReference type="FunFam" id="3.40.50.300:FF:000001">
    <property type="entry name" value="ATP-dependent zinc metalloprotease FtsH"/>
    <property type="match status" value="1"/>
</dbReference>
<dbReference type="GeneID" id="9185457"/>
<comment type="catalytic activity">
    <reaction evidence="16">
        <text>ATP + H2O = ADP + phosphate + H(+)</text>
        <dbReference type="Rhea" id="RHEA:13065"/>
        <dbReference type="ChEBI" id="CHEBI:15377"/>
        <dbReference type="ChEBI" id="CHEBI:15378"/>
        <dbReference type="ChEBI" id="CHEBI:30616"/>
        <dbReference type="ChEBI" id="CHEBI:43474"/>
        <dbReference type="ChEBI" id="CHEBI:456216"/>
    </reaction>
    <physiologicalReaction direction="left-to-right" evidence="16">
        <dbReference type="Rhea" id="RHEA:13066"/>
    </physiologicalReaction>
</comment>
<dbReference type="InterPro" id="IPR027417">
    <property type="entry name" value="P-loop_NTPase"/>
</dbReference>
<dbReference type="GO" id="GO:0005745">
    <property type="term" value="C:m-AAA complex"/>
    <property type="evidence" value="ECO:0007669"/>
    <property type="project" value="EnsemblFungi"/>
</dbReference>
<comment type="similarity">
    <text evidence="3">In the C-terminal section; belongs to the peptidase M41 family.</text>
</comment>
<evidence type="ECO:0000256" key="7">
    <source>
        <dbReference type="ARBA" id="ARBA00022723"/>
    </source>
</evidence>
<feature type="region of interest" description="Disordered" evidence="17">
    <location>
        <begin position="70"/>
        <end position="115"/>
    </location>
</feature>
<sequence length="854" mass="94514">MLPRSRILARYSAAYRGIAQQQRSSLSLLSHGYPPQWSPAASPFTIASATTTIGLERLAVPVSRGRRCYATMNNNNSGPEKRDDGKQNGGGSDGKDDRKGSSLPPLEEFRPQDKFDKLHPEYKKLLAKIAKDPETMWNNWTHEERVSFITMLLKSKELAERLHQTPGSNLFLKALNNFLGFGPPRADPKRDSKEGSASGTRPEEPLGDGEGKSGRNSQRRGGQRGKKEGAGGAGSGSNTNSFKLDTTSLIVSSILSYMLYRMIPGEQSREITWQEFRNTFFDKGLVEKLTVVNRSRVKVNLYRDATAQMYPDSPAANGNFYYYFSIGSVEAFERRLDDAQKELGIPSSERIPVAYRDEISWTGTVLSFAPTLLVIGSIFWLSRRASSGGGQSGIFGIGKSRAKLFNHETDIRIKFKDVAGMDEAKVEIMEFVSFLKQPERFQKLGAKIPRGAILSGPPGTGKTLLAKATAGEAQVPFFSVSGSEFVEMFVGVGPSRVRDLFAKARKNAPCIIFVDEIDAIGKSRARANIGGGNDERESTLNQLLTEMDGFNTTEQVVVLAGTNRADVLDRALMRPGRFDRHITIDRPTMDGRKQIFLVHLKKIVTSEDMDYLSGRLAALTPGFSGADIANCVNEAALIAARGNADQVLMTHFEQAIERVIGGLEKKSLVLSPEEKRTVAYHEAGHAVCGWFLKYADPLLKVSIIPRGQGALGYAQYLPQGEQYLLSLAQLMDRMAMTLGGRVSEELHFDTVTSGASDDFNKVTRMASAMVTKWGMSKNIGTLYYDDDEQKLQKPFSEETARKIDSEVRRLIDEAYNKCRTLLMERKAEIGLIAEELLSKEVLGREDMIRILGKR</sequence>
<dbReference type="eggNOG" id="KOG0731">
    <property type="taxonomic scope" value="Eukaryota"/>
</dbReference>
<dbReference type="AlphaFoldDB" id="D5GBL6"/>
<dbReference type="STRING" id="656061.D5GBL6"/>
<comment type="similarity">
    <text evidence="4">In the N-terminal section; belongs to the AAA ATPase family.</text>
</comment>
<dbReference type="InterPro" id="IPR041569">
    <property type="entry name" value="AAA_lid_3"/>
</dbReference>
<dbReference type="GO" id="GO:0005524">
    <property type="term" value="F:ATP binding"/>
    <property type="evidence" value="ECO:0007669"/>
    <property type="project" value="UniProtKB-KW"/>
</dbReference>
<evidence type="ECO:0000256" key="3">
    <source>
        <dbReference type="ARBA" id="ARBA00010044"/>
    </source>
</evidence>
<dbReference type="GO" id="GO:0065003">
    <property type="term" value="P:protein-containing complex assembly"/>
    <property type="evidence" value="ECO:0007669"/>
    <property type="project" value="EnsemblFungi"/>
</dbReference>
<dbReference type="HAMAP" id="MF_01458">
    <property type="entry name" value="FtsH"/>
    <property type="match status" value="1"/>
</dbReference>
<dbReference type="InterPro" id="IPR000642">
    <property type="entry name" value="Peptidase_M41"/>
</dbReference>